<evidence type="ECO:0000313" key="3">
    <source>
        <dbReference type="WBParaSite" id="nRc.2.0.1.t45057-RA"/>
    </source>
</evidence>
<feature type="compositionally biased region" description="Basic and acidic residues" evidence="1">
    <location>
        <begin position="1"/>
        <end position="20"/>
    </location>
</feature>
<evidence type="ECO:0000313" key="2">
    <source>
        <dbReference type="Proteomes" id="UP000887565"/>
    </source>
</evidence>
<feature type="region of interest" description="Disordered" evidence="1">
    <location>
        <begin position="1"/>
        <end position="21"/>
    </location>
</feature>
<protein>
    <submittedName>
        <fullName evidence="3">Uncharacterized protein</fullName>
    </submittedName>
</protein>
<evidence type="ECO:0000256" key="1">
    <source>
        <dbReference type="SAM" id="MobiDB-lite"/>
    </source>
</evidence>
<accession>A0A915L3I6</accession>
<proteinExistence type="predicted"/>
<name>A0A915L3I6_ROMCU</name>
<reference evidence="3" key="1">
    <citation type="submission" date="2022-11" db="UniProtKB">
        <authorList>
            <consortium name="WormBaseParasite"/>
        </authorList>
    </citation>
    <scope>IDENTIFICATION</scope>
</reference>
<sequence>MDKNRAKNWAERSKVARGEPDGSPVLYLKINGWRLGRPKGVIQSAVQIAHEQAGQQENRSDHFCATEKKTKELITFVSTQRARNGIEELCEALEMIWYKKFQAECVIDYCKKRTPFLKYS</sequence>
<organism evidence="2 3">
    <name type="scientific">Romanomermis culicivorax</name>
    <name type="common">Nematode worm</name>
    <dbReference type="NCBI Taxonomy" id="13658"/>
    <lineage>
        <taxon>Eukaryota</taxon>
        <taxon>Metazoa</taxon>
        <taxon>Ecdysozoa</taxon>
        <taxon>Nematoda</taxon>
        <taxon>Enoplea</taxon>
        <taxon>Dorylaimia</taxon>
        <taxon>Mermithida</taxon>
        <taxon>Mermithoidea</taxon>
        <taxon>Mermithidae</taxon>
        <taxon>Romanomermis</taxon>
    </lineage>
</organism>
<dbReference type="AlphaFoldDB" id="A0A915L3I6"/>
<keyword evidence="2" id="KW-1185">Reference proteome</keyword>
<dbReference type="WBParaSite" id="nRc.2.0.1.t45057-RA">
    <property type="protein sequence ID" value="nRc.2.0.1.t45057-RA"/>
    <property type="gene ID" value="nRc.2.0.1.g45057"/>
</dbReference>
<dbReference type="Proteomes" id="UP000887565">
    <property type="component" value="Unplaced"/>
</dbReference>